<evidence type="ECO:0000313" key="2">
    <source>
        <dbReference type="EMBL" id="TLM90591.1"/>
    </source>
</evidence>
<proteinExistence type="predicted"/>
<keyword evidence="2" id="KW-0067">ATP-binding</keyword>
<reference evidence="2 3" key="1">
    <citation type="submission" date="2019-05" db="EMBL/GenBank/DDBJ databases">
        <title>Hymenobacter edaphi sp. nov., isolated from abandoned arsenic-contaminated farmland soil.</title>
        <authorList>
            <person name="Nie L."/>
        </authorList>
    </citation>
    <scope>NUCLEOTIDE SEQUENCE [LARGE SCALE GENOMIC DNA]</scope>
    <source>
        <strain evidence="2 3">1-3-3-8</strain>
    </source>
</reference>
<dbReference type="AlphaFoldDB" id="A0A5R8WNB4"/>
<dbReference type="InterPro" id="IPR052735">
    <property type="entry name" value="NAD_biosynth-regulator"/>
</dbReference>
<dbReference type="Gene3D" id="3.40.50.300">
    <property type="entry name" value="P-loop containing nucleotide triphosphate hydrolases"/>
    <property type="match status" value="1"/>
</dbReference>
<accession>A0A5R8WNB4</accession>
<dbReference type="EMBL" id="VAJM01000009">
    <property type="protein sequence ID" value="TLM90591.1"/>
    <property type="molecule type" value="Genomic_DNA"/>
</dbReference>
<keyword evidence="2" id="KW-0547">Nucleotide-binding</keyword>
<organism evidence="2 3">
    <name type="scientific">Hymenobacter jeollabukensis</name>
    <dbReference type="NCBI Taxonomy" id="2025313"/>
    <lineage>
        <taxon>Bacteria</taxon>
        <taxon>Pseudomonadati</taxon>
        <taxon>Bacteroidota</taxon>
        <taxon>Cytophagia</taxon>
        <taxon>Cytophagales</taxon>
        <taxon>Hymenobacteraceae</taxon>
        <taxon>Hymenobacter</taxon>
    </lineage>
</organism>
<dbReference type="PANTHER" id="PTHR37512:SF1">
    <property type="entry name" value="NADR_TTD14 AAA DOMAIN-CONTAINING PROTEIN"/>
    <property type="match status" value="1"/>
</dbReference>
<dbReference type="OrthoDB" id="9151999at2"/>
<dbReference type="Proteomes" id="UP000305517">
    <property type="component" value="Unassembled WGS sequence"/>
</dbReference>
<evidence type="ECO:0000313" key="3">
    <source>
        <dbReference type="Proteomes" id="UP000305517"/>
    </source>
</evidence>
<dbReference type="SUPFAM" id="SSF52540">
    <property type="entry name" value="P-loop containing nucleoside triphosphate hydrolases"/>
    <property type="match status" value="1"/>
</dbReference>
<dbReference type="Pfam" id="PF13521">
    <property type="entry name" value="AAA_28"/>
    <property type="match status" value="1"/>
</dbReference>
<dbReference type="GO" id="GO:0005524">
    <property type="term" value="F:ATP binding"/>
    <property type="evidence" value="ECO:0007669"/>
    <property type="project" value="UniProtKB-KW"/>
</dbReference>
<dbReference type="InterPro" id="IPR027417">
    <property type="entry name" value="P-loop_NTPase"/>
</dbReference>
<comment type="caution">
    <text evidence="2">The sequence shown here is derived from an EMBL/GenBank/DDBJ whole genome shotgun (WGS) entry which is preliminary data.</text>
</comment>
<dbReference type="PANTHER" id="PTHR37512">
    <property type="entry name" value="TRIFUNCTIONAL NAD BIOSYNTHESIS/REGULATOR PROTEIN NADR"/>
    <property type="match status" value="1"/>
</dbReference>
<keyword evidence="3" id="KW-1185">Reference proteome</keyword>
<gene>
    <name evidence="2" type="ORF">FDY95_17915</name>
</gene>
<dbReference type="InterPro" id="IPR038727">
    <property type="entry name" value="NadR/Ttd14_AAA_dom"/>
</dbReference>
<sequence>MLRVALTGPESTGKTTLSQQLAARYGTLWVPEYAREYLDQHGIGLDYTPDDLEAIARGQLAAEEAAVAEAEARGLPVIFCDTELLVIKVWAEHAFGQCPNWVREQIEQHRYDLILLLGTDIPWEPDPRREHPHLRQYFYELYRRELNGQLSNFAEISGPAAHRLEEACFLVDTLLGRVPDSILPGRDPFQLPL</sequence>
<protein>
    <submittedName>
        <fullName evidence="2">ATP-binding protein</fullName>
    </submittedName>
</protein>
<feature type="domain" description="NadR/Ttd14 AAA" evidence="1">
    <location>
        <begin position="3"/>
        <end position="160"/>
    </location>
</feature>
<dbReference type="RefSeq" id="WP_138079855.1">
    <property type="nucleotide sequence ID" value="NZ_VAJM01000009.1"/>
</dbReference>
<evidence type="ECO:0000259" key="1">
    <source>
        <dbReference type="Pfam" id="PF13521"/>
    </source>
</evidence>
<name>A0A5R8WNB4_9BACT</name>